<keyword evidence="2" id="KW-0479">Metal-binding</keyword>
<dbReference type="RefSeq" id="WP_156573286.1">
    <property type="nucleotide sequence ID" value="NZ_CP046415.1"/>
</dbReference>
<dbReference type="PANTHER" id="PTHR13096:SF8">
    <property type="entry name" value="RIBOSOMAL OXYGENASE 1"/>
    <property type="match status" value="1"/>
</dbReference>
<accession>A0A6I6CXI1</accession>
<keyword evidence="3" id="KW-0408">Iron</keyword>
<dbReference type="GO" id="GO:0016706">
    <property type="term" value="F:2-oxoglutarate-dependent dioxygenase activity"/>
    <property type="evidence" value="ECO:0007669"/>
    <property type="project" value="TreeGrafter"/>
</dbReference>
<dbReference type="Gene3D" id="2.60.120.650">
    <property type="entry name" value="Cupin"/>
    <property type="match status" value="1"/>
</dbReference>
<comment type="cofactor">
    <cofactor evidence="1">
        <name>Fe(2+)</name>
        <dbReference type="ChEBI" id="CHEBI:29033"/>
    </cofactor>
</comment>
<dbReference type="PANTHER" id="PTHR13096">
    <property type="entry name" value="MINA53 MYC INDUCED NUCLEAR ANTIGEN"/>
    <property type="match status" value="1"/>
</dbReference>
<evidence type="ECO:0000256" key="2">
    <source>
        <dbReference type="ARBA" id="ARBA00022723"/>
    </source>
</evidence>
<protein>
    <submittedName>
        <fullName evidence="5">Cupin domain-containing protein</fullName>
    </submittedName>
</protein>
<proteinExistence type="predicted"/>
<dbReference type="GO" id="GO:0046872">
    <property type="term" value="F:metal ion binding"/>
    <property type="evidence" value="ECO:0007669"/>
    <property type="project" value="UniProtKB-KW"/>
</dbReference>
<dbReference type="Gene3D" id="3.40.366.30">
    <property type="entry name" value="50S ribosomal protein L16 arginine hydroxylase, Chain A, Domain 2"/>
    <property type="match status" value="1"/>
</dbReference>
<dbReference type="SUPFAM" id="SSF51197">
    <property type="entry name" value="Clavaminate synthase-like"/>
    <property type="match status" value="1"/>
</dbReference>
<keyword evidence="6" id="KW-1185">Reference proteome</keyword>
<evidence type="ECO:0000313" key="5">
    <source>
        <dbReference type="EMBL" id="QGT78060.1"/>
    </source>
</evidence>
<dbReference type="EMBL" id="CP046415">
    <property type="protein sequence ID" value="QGT78060.1"/>
    <property type="molecule type" value="Genomic_DNA"/>
</dbReference>
<dbReference type="PROSITE" id="PS51184">
    <property type="entry name" value="JMJC"/>
    <property type="match status" value="1"/>
</dbReference>
<reference evidence="5 6" key="1">
    <citation type="submission" date="2019-11" db="EMBL/GenBank/DDBJ databases">
        <authorList>
            <person name="Zhang J."/>
            <person name="Sun C."/>
        </authorList>
    </citation>
    <scope>NUCLEOTIDE SEQUENCE [LARGE SCALE GENOMIC DNA]</scope>
    <source>
        <strain evidence="6">sp2</strain>
    </source>
</reference>
<dbReference type="KEGG" id="ghl:GM160_03650"/>
<dbReference type="AlphaFoldDB" id="A0A6I6CXI1"/>
<dbReference type="InterPro" id="IPR039994">
    <property type="entry name" value="NO66-like"/>
</dbReference>
<gene>
    <name evidence="5" type="ORF">GM160_03650</name>
</gene>
<dbReference type="SMART" id="SM00558">
    <property type="entry name" value="JmjC"/>
    <property type="match status" value="1"/>
</dbReference>
<feature type="domain" description="JmjC" evidence="4">
    <location>
        <begin position="105"/>
        <end position="232"/>
    </location>
</feature>
<evidence type="ECO:0000259" key="4">
    <source>
        <dbReference type="PROSITE" id="PS51184"/>
    </source>
</evidence>
<evidence type="ECO:0000313" key="6">
    <source>
        <dbReference type="Proteomes" id="UP000427716"/>
    </source>
</evidence>
<dbReference type="Pfam" id="PF08007">
    <property type="entry name" value="JmjC_2"/>
    <property type="match status" value="1"/>
</dbReference>
<evidence type="ECO:0000256" key="3">
    <source>
        <dbReference type="ARBA" id="ARBA00023004"/>
    </source>
</evidence>
<organism evidence="5 6">
    <name type="scientific">Guyparkeria halophila</name>
    <dbReference type="NCBI Taxonomy" id="47960"/>
    <lineage>
        <taxon>Bacteria</taxon>
        <taxon>Pseudomonadati</taxon>
        <taxon>Pseudomonadota</taxon>
        <taxon>Gammaproteobacteria</taxon>
        <taxon>Chromatiales</taxon>
        <taxon>Thioalkalibacteraceae</taxon>
        <taxon>Guyparkeria</taxon>
    </lineage>
</organism>
<sequence>MSASTHDSSNHVLGDLSIETFLRDYWQKKPVLIRGAFPDFETPISPEELAGLACEADAPSRLILEHGDERDWQLKMGPFTEDDFRALPDDGYSLLVTDCEKLVPELMELVERFRFVPDWRIDDLMISYAPPGGSVGAHIDDYDVFLLQAHGRRRWQIENPPVHTAYREGLDVRILTDFTPTDEWVLEPGDMLYLPPGIPHHGVALDDCMTWSIGFRAPTQADLVGGVCDRLATLAPEVRYRDPDLSPSDNPGELDPATRQRLREWVLEAMTADANQLDRLIAETLTERPVDHADLYPRYHEEEIVGILDHLHEISELQRTPASRWLLLEPVADSEGDDPGHLCIDGQSHELDAESLPLARLLTQHVHVPGEALAERASNASARILLEKILTAGQLLIPDEDEQD</sequence>
<dbReference type="InterPro" id="IPR003347">
    <property type="entry name" value="JmjC_dom"/>
</dbReference>
<dbReference type="Proteomes" id="UP000427716">
    <property type="component" value="Chromosome"/>
</dbReference>
<evidence type="ECO:0000256" key="1">
    <source>
        <dbReference type="ARBA" id="ARBA00001954"/>
    </source>
</evidence>
<name>A0A6I6CXI1_9GAMM</name>